<dbReference type="Proteomes" id="UP000510888">
    <property type="component" value="Plasmid PPGU16_p3"/>
</dbReference>
<evidence type="ECO:0000256" key="1">
    <source>
        <dbReference type="SAM" id="Phobius"/>
    </source>
</evidence>
<keyword evidence="1" id="KW-0472">Membrane</keyword>
<sequence>MFKASVFLAIAAALVLGLFSHATGSVTAFKGMMLAASYLALCAVGRFLMLATPDR</sequence>
<keyword evidence="2" id="KW-0614">Plasmid</keyword>
<dbReference type="AlphaFoldDB" id="A0A7I8C2Y7"/>
<dbReference type="EMBL" id="AP023178">
    <property type="protein sequence ID" value="BCF95392.1"/>
    <property type="molecule type" value="Genomic_DNA"/>
</dbReference>
<keyword evidence="3" id="KW-1185">Reference proteome</keyword>
<keyword evidence="1" id="KW-1133">Transmembrane helix</keyword>
<dbReference type="RefSeq" id="WP_180727813.1">
    <property type="nucleotide sequence ID" value="NZ_AP023178.1"/>
</dbReference>
<proteinExistence type="predicted"/>
<name>A0A7I8C2Y7_9BURK</name>
<evidence type="ECO:0000313" key="3">
    <source>
        <dbReference type="Proteomes" id="UP000510888"/>
    </source>
</evidence>
<evidence type="ECO:0000313" key="2">
    <source>
        <dbReference type="EMBL" id="BCF95392.1"/>
    </source>
</evidence>
<gene>
    <name evidence="2" type="ORF">PPGU16_84590</name>
</gene>
<organism evidence="2 3">
    <name type="scientific">Paraburkholderia largidicola</name>
    <dbReference type="NCBI Taxonomy" id="3014751"/>
    <lineage>
        <taxon>Bacteria</taxon>
        <taxon>Pseudomonadati</taxon>
        <taxon>Pseudomonadota</taxon>
        <taxon>Betaproteobacteria</taxon>
        <taxon>Burkholderiales</taxon>
        <taxon>Burkholderiaceae</taxon>
        <taxon>Paraburkholderia</taxon>
    </lineage>
</organism>
<protein>
    <submittedName>
        <fullName evidence="2">Uncharacterized protein</fullName>
    </submittedName>
</protein>
<accession>A0A7I8C2Y7</accession>
<dbReference type="KEGG" id="plad:PPGU16_84590"/>
<keyword evidence="1" id="KW-0812">Transmembrane</keyword>
<geneLocation type="plasmid" evidence="2 3">
    <name>PPGU16_p3</name>
</geneLocation>
<reference evidence="2 3" key="1">
    <citation type="journal article" date="2020" name="Genes (Basel)">
        <title>Genomic Comparison of Insect Gut Symbionts from Divergent Burkholderia Subclades.</title>
        <authorList>
            <person name="Takeshita K."/>
            <person name="Kikuchi Y."/>
        </authorList>
    </citation>
    <scope>NUCLEOTIDE SEQUENCE [LARGE SCALE GENOMIC DNA]</scope>
    <source>
        <strain evidence="2 3">PGU16</strain>
        <plasmid evidence="2 3">PPGU16_p3</plasmid>
    </source>
</reference>
<feature type="transmembrane region" description="Helical" evidence="1">
    <location>
        <begin position="34"/>
        <end position="52"/>
    </location>
</feature>